<dbReference type="AlphaFoldDB" id="A0A834A8X4"/>
<gene>
    <name evidence="2" type="ORF">HJG60_018755</name>
</gene>
<accession>A0A834A8X4</accession>
<dbReference type="EMBL" id="JABVXQ010000006">
    <property type="protein sequence ID" value="KAF6106633.1"/>
    <property type="molecule type" value="Genomic_DNA"/>
</dbReference>
<comment type="caution">
    <text evidence="2">The sequence shown here is derived from an EMBL/GenBank/DDBJ whole genome shotgun (WGS) entry which is preliminary data.</text>
</comment>
<organism evidence="2 3">
    <name type="scientific">Phyllostomus discolor</name>
    <name type="common">pale spear-nosed bat</name>
    <dbReference type="NCBI Taxonomy" id="89673"/>
    <lineage>
        <taxon>Eukaryota</taxon>
        <taxon>Metazoa</taxon>
        <taxon>Chordata</taxon>
        <taxon>Craniata</taxon>
        <taxon>Vertebrata</taxon>
        <taxon>Euteleostomi</taxon>
        <taxon>Mammalia</taxon>
        <taxon>Eutheria</taxon>
        <taxon>Laurasiatheria</taxon>
        <taxon>Chiroptera</taxon>
        <taxon>Yangochiroptera</taxon>
        <taxon>Phyllostomidae</taxon>
        <taxon>Phyllostominae</taxon>
        <taxon>Phyllostomus</taxon>
    </lineage>
</organism>
<dbReference type="InterPro" id="IPR033467">
    <property type="entry name" value="Tesmin/TSO1-like_CXC"/>
</dbReference>
<proteinExistence type="predicted"/>
<feature type="domain" description="Tesmin/TSO1-like CXC" evidence="1">
    <location>
        <begin position="315"/>
        <end position="357"/>
    </location>
</feature>
<dbReference type="SMART" id="SM01114">
    <property type="entry name" value="CXC"/>
    <property type="match status" value="1"/>
</dbReference>
<evidence type="ECO:0000313" key="3">
    <source>
        <dbReference type="Proteomes" id="UP000664940"/>
    </source>
</evidence>
<name>A0A834A8X4_9CHIR</name>
<sequence>MEEGALLGGMSSPEEAMVPDLFGADGGFVSENMPLKAAAVVGAEEEEFHVLKDPYLSAAGPKGPLLHAFNPPLSGDCKTKVKAELLVEESEEEMLGEFPRLPDLDPLEDPVLPAAPPPQPYNVHFLSPMRTAHGSPAIVPLGAWAREGAAHAGVRVIPVEVKEGGGASEIPEEAALQNPLCPEARVFRSSQEAEGASGASHQDTGPVVLCQLRGGAPVLRLDGSGAAGLQALHWAPRGQDPGESPQADGPRPVTALVGRLLPVPAKLNLITQLGEAACASAANGPAFPAGPALGVPPKPAVAGCCDCLAAGDCGSRCSGCNCRNSLCLGTERLKAIKATVMCSSVCKCVGCRSYPESPERRAPAAVPACAETGGAEGGRPPCRAERRSSCISWEVVEATCACLLAQGEEAERAQRPEGLAQQMILEEFGRCLSQILHTEFKSKGLTME</sequence>
<dbReference type="Proteomes" id="UP000664940">
    <property type="component" value="Unassembled WGS sequence"/>
</dbReference>
<reference evidence="2 3" key="1">
    <citation type="journal article" date="2020" name="Nature">
        <title>Six reference-quality genomes reveal evolution of bat adaptations.</title>
        <authorList>
            <person name="Jebb D."/>
            <person name="Huang Z."/>
            <person name="Pippel M."/>
            <person name="Hughes G.M."/>
            <person name="Lavrichenko K."/>
            <person name="Devanna P."/>
            <person name="Winkler S."/>
            <person name="Jermiin L.S."/>
            <person name="Skirmuntt E.C."/>
            <person name="Katzourakis A."/>
            <person name="Burkitt-Gray L."/>
            <person name="Ray D.A."/>
            <person name="Sullivan K.A.M."/>
            <person name="Roscito J.G."/>
            <person name="Kirilenko B.M."/>
            <person name="Davalos L.M."/>
            <person name="Corthals A.P."/>
            <person name="Power M.L."/>
            <person name="Jones G."/>
            <person name="Ransome R.D."/>
            <person name="Dechmann D.K.N."/>
            <person name="Locatelli A.G."/>
            <person name="Puechmaille S.J."/>
            <person name="Fedrigo O."/>
            <person name="Jarvis E.D."/>
            <person name="Hiller M."/>
            <person name="Vernes S.C."/>
            <person name="Myers E.W."/>
            <person name="Teeling E.C."/>
        </authorList>
    </citation>
    <scope>NUCLEOTIDE SEQUENCE [LARGE SCALE GENOMIC DNA]</scope>
    <source>
        <strain evidence="2">Bat1K_MPI-CBG_1</strain>
    </source>
</reference>
<protein>
    <submittedName>
        <fullName evidence="2">Testis expressed metallothionein like protein</fullName>
    </submittedName>
</protein>
<evidence type="ECO:0000313" key="2">
    <source>
        <dbReference type="EMBL" id="KAF6106633.1"/>
    </source>
</evidence>
<evidence type="ECO:0000259" key="1">
    <source>
        <dbReference type="SMART" id="SM01114"/>
    </source>
</evidence>